<dbReference type="GO" id="GO:0005737">
    <property type="term" value="C:cytoplasm"/>
    <property type="evidence" value="ECO:0007669"/>
    <property type="project" value="TreeGrafter"/>
</dbReference>
<evidence type="ECO:0000256" key="1">
    <source>
        <dbReference type="ARBA" id="ARBA00022553"/>
    </source>
</evidence>
<dbReference type="InterPro" id="IPR050839">
    <property type="entry name" value="Rho-assoc_Ser/Thr_Kinase"/>
</dbReference>
<gene>
    <name evidence="6" type="ORF">PG999_014238</name>
</gene>
<dbReference type="AlphaFoldDB" id="A0AAW0Q6M4"/>
<comment type="catalytic activity">
    <reaction evidence="2">
        <text>L-threonyl-[protein] + ATP = O-phospho-L-threonyl-[protein] + ADP + H(+)</text>
        <dbReference type="Rhea" id="RHEA:46608"/>
        <dbReference type="Rhea" id="RHEA-COMP:11060"/>
        <dbReference type="Rhea" id="RHEA-COMP:11605"/>
        <dbReference type="ChEBI" id="CHEBI:15378"/>
        <dbReference type="ChEBI" id="CHEBI:30013"/>
        <dbReference type="ChEBI" id="CHEBI:30616"/>
        <dbReference type="ChEBI" id="CHEBI:61977"/>
        <dbReference type="ChEBI" id="CHEBI:456216"/>
        <dbReference type="EC" id="2.7.11.1"/>
    </reaction>
</comment>
<evidence type="ECO:0000256" key="5">
    <source>
        <dbReference type="SAM" id="MobiDB-lite"/>
    </source>
</evidence>
<evidence type="ECO:0000256" key="4">
    <source>
        <dbReference type="SAM" id="Coils"/>
    </source>
</evidence>
<dbReference type="Proteomes" id="UP001392437">
    <property type="component" value="Unassembled WGS sequence"/>
</dbReference>
<sequence>MILGDNGPLQHLLQWSLCETSGQQQQQQPYATSSIGHGPIHGPPGSFPNCAADRRPSTRGKYSNWHLTGFTFYNGDPMLSNRDVFKFLQKPSFLPHHKSRGDVDSYLRFETNLRILFEAVVFFDDFWGLRGFWYKIRDLLRLASVSSDTLEETVKLYCEGRRDCRKKLSSVGGGKPLCRIAELADIVNGLRQGEHAPITQTEWDRRLNKWRSKLGWILNDQGVHNQQFNNGTCAPELLEHTSPNFIPTSPRADTQRRVRFDLRQPFSPPRRPSLEEPRRPRDDEVPQAQAARNVPPPKPPAPQSPPKLPQRPLRSTEQAYASGDDTTTNGSCEKLPNSTPAKPPNHVQSLDELVLTYKGSPASTENSRKRSRDELPEEADTANKRIATGLTGESPRLARTTVLAPIVTGLGTPCEDIDSGIAVTSPQHLTPQQANEKPADLQANEDVTMDVTEVVESREKPQVEAETPADQLEHDDTSEAAMAGTPDRTISPAAESESLFVEKSEFQEEEEAGASQSVVAMKELLYSLEQRQVQLEKLEASVDSQKEQLEQWALDRKRLAELEAQMQDRANDTSRIRSLQKVTEAHGDILKHQSSNSRRLEDKLVEKLTEAQVAMDMHKKDEEIARAATTKLTRTLQAELKTKYTTDEEFFRITHGHIEETKKRLNDEKANSGNRYLSLNKRCDGIHQEIRDAEKRLQNQLEQHSNDCKAQRAETDKSSTEDTAMKAQVAELQKQLGERAKTDETTEARLSDLWRQLGERAMADRSTGETAIKDEVAELQKQLGERVKADEATETRLADLQRQLGQVQEALQARETTTPQALQAPPPPPAPPAASSFSNCLDPGSLARLDDGTFLDAMYFEMAKLRTAMRTRIHAMDAHGVPDEDNAKLAVSDISFELGRVLDVARKRINKL</sequence>
<reference evidence="6 7" key="1">
    <citation type="submission" date="2023-01" db="EMBL/GenBank/DDBJ databases">
        <title>Analysis of 21 Apiospora genomes using comparative genomics revels a genus with tremendous synthesis potential of carbohydrate active enzymes and secondary metabolites.</title>
        <authorList>
            <person name="Sorensen T."/>
        </authorList>
    </citation>
    <scope>NUCLEOTIDE SEQUENCE [LARGE SCALE GENOMIC DNA]</scope>
    <source>
        <strain evidence="6 7">CBS 117206</strain>
    </source>
</reference>
<evidence type="ECO:0000256" key="3">
    <source>
        <dbReference type="ARBA" id="ARBA00048679"/>
    </source>
</evidence>
<accession>A0AAW0Q6M4</accession>
<comment type="catalytic activity">
    <reaction evidence="3">
        <text>L-seryl-[protein] + ATP = O-phospho-L-seryl-[protein] + ADP + H(+)</text>
        <dbReference type="Rhea" id="RHEA:17989"/>
        <dbReference type="Rhea" id="RHEA-COMP:9863"/>
        <dbReference type="Rhea" id="RHEA-COMP:11604"/>
        <dbReference type="ChEBI" id="CHEBI:15378"/>
        <dbReference type="ChEBI" id="CHEBI:29999"/>
        <dbReference type="ChEBI" id="CHEBI:30616"/>
        <dbReference type="ChEBI" id="CHEBI:83421"/>
        <dbReference type="ChEBI" id="CHEBI:456216"/>
        <dbReference type="EC" id="2.7.11.1"/>
    </reaction>
</comment>
<dbReference type="EMBL" id="JAQQWP010000011">
    <property type="protein sequence ID" value="KAK8096216.1"/>
    <property type="molecule type" value="Genomic_DNA"/>
</dbReference>
<evidence type="ECO:0000313" key="6">
    <source>
        <dbReference type="EMBL" id="KAK8096216.1"/>
    </source>
</evidence>
<keyword evidence="4" id="KW-0175">Coiled coil</keyword>
<protein>
    <submittedName>
        <fullName evidence="6">Uncharacterized protein</fullName>
    </submittedName>
</protein>
<comment type="caution">
    <text evidence="6">The sequence shown here is derived from an EMBL/GenBank/DDBJ whole genome shotgun (WGS) entry which is preliminary data.</text>
</comment>
<feature type="compositionally biased region" description="Basic and acidic residues" evidence="5">
    <location>
        <begin position="704"/>
        <end position="724"/>
    </location>
</feature>
<keyword evidence="1" id="KW-0597">Phosphoprotein</keyword>
<feature type="compositionally biased region" description="Polar residues" evidence="5">
    <location>
        <begin position="422"/>
        <end position="435"/>
    </location>
</feature>
<feature type="region of interest" description="Disordered" evidence="5">
    <location>
        <begin position="234"/>
        <end position="394"/>
    </location>
</feature>
<feature type="compositionally biased region" description="Low complexity" evidence="5">
    <location>
        <begin position="445"/>
        <end position="454"/>
    </location>
</feature>
<feature type="coiled-coil region" evidence="4">
    <location>
        <begin position="528"/>
        <end position="555"/>
    </location>
</feature>
<feature type="compositionally biased region" description="Polar residues" evidence="5">
    <location>
        <begin position="316"/>
        <end position="340"/>
    </location>
</feature>
<dbReference type="PANTHER" id="PTHR22988">
    <property type="entry name" value="MYOTONIC DYSTROPHY S/T KINASE-RELATED"/>
    <property type="match status" value="1"/>
</dbReference>
<feature type="compositionally biased region" description="Basic and acidic residues" evidence="5">
    <location>
        <begin position="253"/>
        <end position="262"/>
    </location>
</feature>
<organism evidence="6 7">
    <name type="scientific">Apiospora kogelbergensis</name>
    <dbReference type="NCBI Taxonomy" id="1337665"/>
    <lineage>
        <taxon>Eukaryota</taxon>
        <taxon>Fungi</taxon>
        <taxon>Dikarya</taxon>
        <taxon>Ascomycota</taxon>
        <taxon>Pezizomycotina</taxon>
        <taxon>Sordariomycetes</taxon>
        <taxon>Xylariomycetidae</taxon>
        <taxon>Amphisphaeriales</taxon>
        <taxon>Apiosporaceae</taxon>
        <taxon>Apiospora</taxon>
    </lineage>
</organism>
<dbReference type="GO" id="GO:0031032">
    <property type="term" value="P:actomyosin structure organization"/>
    <property type="evidence" value="ECO:0007669"/>
    <property type="project" value="TreeGrafter"/>
</dbReference>
<dbReference type="GO" id="GO:0004674">
    <property type="term" value="F:protein serine/threonine kinase activity"/>
    <property type="evidence" value="ECO:0007669"/>
    <property type="project" value="UniProtKB-EC"/>
</dbReference>
<proteinExistence type="predicted"/>
<name>A0AAW0Q6M4_9PEZI</name>
<dbReference type="PANTHER" id="PTHR22988:SF71">
    <property type="entry name" value="CITRON RHO-INTERACTING KINASE"/>
    <property type="match status" value="1"/>
</dbReference>
<dbReference type="GO" id="GO:0005856">
    <property type="term" value="C:cytoskeleton"/>
    <property type="evidence" value="ECO:0007669"/>
    <property type="project" value="TreeGrafter"/>
</dbReference>
<feature type="region of interest" description="Disordered" evidence="5">
    <location>
        <begin position="418"/>
        <end position="515"/>
    </location>
</feature>
<evidence type="ECO:0000313" key="7">
    <source>
        <dbReference type="Proteomes" id="UP001392437"/>
    </source>
</evidence>
<feature type="compositionally biased region" description="Pro residues" evidence="5">
    <location>
        <begin position="294"/>
        <end position="309"/>
    </location>
</feature>
<feature type="region of interest" description="Disordered" evidence="5">
    <location>
        <begin position="700"/>
        <end position="724"/>
    </location>
</feature>
<feature type="compositionally biased region" description="Basic and acidic residues" evidence="5">
    <location>
        <begin position="272"/>
        <end position="284"/>
    </location>
</feature>
<keyword evidence="7" id="KW-1185">Reference proteome</keyword>
<evidence type="ECO:0000256" key="2">
    <source>
        <dbReference type="ARBA" id="ARBA00047899"/>
    </source>
</evidence>
<feature type="region of interest" description="Disordered" evidence="5">
    <location>
        <begin position="815"/>
        <end position="836"/>
    </location>
</feature>